<dbReference type="EMBL" id="LSKU01000001">
    <property type="protein sequence ID" value="KXG43941.1"/>
    <property type="molecule type" value="Genomic_DNA"/>
</dbReference>
<dbReference type="STRING" id="1413211.U473_07920"/>
<keyword evidence="10 17" id="KW-1133">Transmembrane helix</keyword>
<keyword evidence="9 17" id="KW-0573">Peptidoglycan synthesis</keyword>
<protein>
    <recommendedName>
        <fullName evidence="4 17">Undecaprenyl-diphosphatase</fullName>
        <ecNumber evidence="3 17">3.6.1.27</ecNumber>
    </recommendedName>
    <alternativeName>
        <fullName evidence="15 17">Bacitracin resistance protein</fullName>
    </alternativeName>
    <alternativeName>
        <fullName evidence="14 17">Undecaprenyl pyrophosphate phosphatase</fullName>
    </alternativeName>
</protein>
<evidence type="ECO:0000256" key="4">
    <source>
        <dbReference type="ARBA" id="ARBA00021581"/>
    </source>
</evidence>
<feature type="transmembrane region" description="Helical" evidence="17">
    <location>
        <begin position="222"/>
        <end position="245"/>
    </location>
</feature>
<name>A0A135L4Q3_9BACI</name>
<evidence type="ECO:0000256" key="5">
    <source>
        <dbReference type="ARBA" id="ARBA00022475"/>
    </source>
</evidence>
<evidence type="ECO:0000256" key="7">
    <source>
        <dbReference type="ARBA" id="ARBA00022801"/>
    </source>
</evidence>
<evidence type="ECO:0000256" key="13">
    <source>
        <dbReference type="ARBA" id="ARBA00023316"/>
    </source>
</evidence>
<feature type="transmembrane region" description="Helical" evidence="17">
    <location>
        <begin position="87"/>
        <end position="107"/>
    </location>
</feature>
<dbReference type="NCBIfam" id="NF001388">
    <property type="entry name" value="PRK00281.1-1"/>
    <property type="match status" value="1"/>
</dbReference>
<dbReference type="EC" id="3.6.1.27" evidence="3 17"/>
<comment type="miscellaneous">
    <text evidence="17">Bacitracin is thought to be involved in the inhibition of peptidoglycan synthesis by sequestering undecaprenyl diphosphate, thereby reducing the pool of lipid carrier available.</text>
</comment>
<keyword evidence="7 17" id="KW-0378">Hydrolase</keyword>
<reference evidence="18 19" key="1">
    <citation type="submission" date="2016-02" db="EMBL/GenBank/DDBJ databases">
        <title>Draft Genome for Tepidibacillus decaturensis nov. sp. Strain Z9, an Anaerobic, Moderately Thermophilic and Heterotrophic Bacterium from Deep Subsurface of the Illinois Basin, USA.</title>
        <authorList>
            <person name="Dong Y."/>
            <person name="Chang J.Y."/>
            <person name="Sanford R."/>
            <person name="Fouke B.W."/>
        </authorList>
    </citation>
    <scope>NUCLEOTIDE SEQUENCE [LARGE SCALE GENOMIC DNA]</scope>
    <source>
        <strain evidence="18 19">Z9</strain>
    </source>
</reference>
<dbReference type="GO" id="GO:0008360">
    <property type="term" value="P:regulation of cell shape"/>
    <property type="evidence" value="ECO:0007669"/>
    <property type="project" value="UniProtKB-KW"/>
</dbReference>
<evidence type="ECO:0000256" key="2">
    <source>
        <dbReference type="ARBA" id="ARBA00010621"/>
    </source>
</evidence>
<comment type="function">
    <text evidence="17">Catalyzes the dephosphorylation of undecaprenyl diphosphate (UPP). Confers resistance to bacitracin.</text>
</comment>
<proteinExistence type="inferred from homology"/>
<dbReference type="RefSeq" id="WP_068725071.1">
    <property type="nucleotide sequence ID" value="NZ_LSKU01000001.1"/>
</dbReference>
<keyword evidence="12 17" id="KW-0046">Antibiotic resistance</keyword>
<dbReference type="GO" id="GO:0050380">
    <property type="term" value="F:undecaprenyl-diphosphatase activity"/>
    <property type="evidence" value="ECO:0007669"/>
    <property type="project" value="UniProtKB-UniRule"/>
</dbReference>
<dbReference type="NCBIfam" id="NF001389">
    <property type="entry name" value="PRK00281.1-2"/>
    <property type="match status" value="1"/>
</dbReference>
<evidence type="ECO:0000313" key="19">
    <source>
        <dbReference type="Proteomes" id="UP000070352"/>
    </source>
</evidence>
<dbReference type="GO" id="GO:0046677">
    <property type="term" value="P:response to antibiotic"/>
    <property type="evidence" value="ECO:0007669"/>
    <property type="project" value="UniProtKB-UniRule"/>
</dbReference>
<feature type="transmembrane region" description="Helical" evidence="17">
    <location>
        <begin position="154"/>
        <end position="169"/>
    </location>
</feature>
<feature type="transmembrane region" description="Helical" evidence="17">
    <location>
        <begin position="189"/>
        <end position="210"/>
    </location>
</feature>
<dbReference type="NCBIfam" id="NF001390">
    <property type="entry name" value="PRK00281.1-4"/>
    <property type="match status" value="1"/>
</dbReference>
<evidence type="ECO:0000256" key="6">
    <source>
        <dbReference type="ARBA" id="ARBA00022692"/>
    </source>
</evidence>
<feature type="transmembrane region" description="Helical" evidence="17">
    <location>
        <begin position="113"/>
        <end position="133"/>
    </location>
</feature>
<evidence type="ECO:0000256" key="15">
    <source>
        <dbReference type="ARBA" id="ARBA00032932"/>
    </source>
</evidence>
<keyword evidence="8 17" id="KW-0133">Cell shape</keyword>
<keyword evidence="13 17" id="KW-0961">Cell wall biogenesis/degradation</keyword>
<evidence type="ECO:0000256" key="12">
    <source>
        <dbReference type="ARBA" id="ARBA00023251"/>
    </source>
</evidence>
<keyword evidence="6 17" id="KW-0812">Transmembrane</keyword>
<dbReference type="OrthoDB" id="9808289at2"/>
<dbReference type="HAMAP" id="MF_01006">
    <property type="entry name" value="Undec_diphosphatase"/>
    <property type="match status" value="1"/>
</dbReference>
<dbReference type="GO" id="GO:0071555">
    <property type="term" value="P:cell wall organization"/>
    <property type="evidence" value="ECO:0007669"/>
    <property type="project" value="UniProtKB-KW"/>
</dbReference>
<evidence type="ECO:0000256" key="16">
    <source>
        <dbReference type="ARBA" id="ARBA00047594"/>
    </source>
</evidence>
<dbReference type="PANTHER" id="PTHR30622">
    <property type="entry name" value="UNDECAPRENYL-DIPHOSPHATASE"/>
    <property type="match status" value="1"/>
</dbReference>
<evidence type="ECO:0000256" key="14">
    <source>
        <dbReference type="ARBA" id="ARBA00032707"/>
    </source>
</evidence>
<gene>
    <name evidence="17" type="primary">uppP</name>
    <name evidence="18" type="ORF">U473_07920</name>
</gene>
<accession>A0A135L4Q3</accession>
<feature type="transmembrane region" description="Helical" evidence="17">
    <location>
        <begin position="251"/>
        <end position="270"/>
    </location>
</feature>
<evidence type="ECO:0000256" key="3">
    <source>
        <dbReference type="ARBA" id="ARBA00012374"/>
    </source>
</evidence>
<dbReference type="PANTHER" id="PTHR30622:SF3">
    <property type="entry name" value="UNDECAPRENYL-DIPHOSPHATASE"/>
    <property type="match status" value="1"/>
</dbReference>
<evidence type="ECO:0000256" key="17">
    <source>
        <dbReference type="HAMAP-Rule" id="MF_01006"/>
    </source>
</evidence>
<dbReference type="Pfam" id="PF02673">
    <property type="entry name" value="BacA"/>
    <property type="match status" value="1"/>
</dbReference>
<feature type="transmembrane region" description="Helical" evidence="17">
    <location>
        <begin position="47"/>
        <end position="66"/>
    </location>
</feature>
<dbReference type="NCBIfam" id="TIGR00753">
    <property type="entry name" value="undec_PP_bacA"/>
    <property type="match status" value="1"/>
</dbReference>
<evidence type="ECO:0000256" key="8">
    <source>
        <dbReference type="ARBA" id="ARBA00022960"/>
    </source>
</evidence>
<organism evidence="18 19">
    <name type="scientific">Tepidibacillus decaturensis</name>
    <dbReference type="NCBI Taxonomy" id="1413211"/>
    <lineage>
        <taxon>Bacteria</taxon>
        <taxon>Bacillati</taxon>
        <taxon>Bacillota</taxon>
        <taxon>Bacilli</taxon>
        <taxon>Bacillales</taxon>
        <taxon>Bacillaceae</taxon>
        <taxon>Tepidibacillus</taxon>
    </lineage>
</organism>
<comment type="similarity">
    <text evidence="2 17">Belongs to the UppP family.</text>
</comment>
<dbReference type="AlphaFoldDB" id="A0A135L4Q3"/>
<keyword evidence="5 17" id="KW-1003">Cell membrane</keyword>
<evidence type="ECO:0000256" key="1">
    <source>
        <dbReference type="ARBA" id="ARBA00004651"/>
    </source>
</evidence>
<dbReference type="GO" id="GO:0009252">
    <property type="term" value="P:peptidoglycan biosynthetic process"/>
    <property type="evidence" value="ECO:0007669"/>
    <property type="project" value="UniProtKB-KW"/>
</dbReference>
<evidence type="ECO:0000256" key="10">
    <source>
        <dbReference type="ARBA" id="ARBA00022989"/>
    </source>
</evidence>
<keyword evidence="19" id="KW-1185">Reference proteome</keyword>
<dbReference type="InterPro" id="IPR003824">
    <property type="entry name" value="UppP"/>
</dbReference>
<comment type="caution">
    <text evidence="18">The sequence shown here is derived from an EMBL/GenBank/DDBJ whole genome shotgun (WGS) entry which is preliminary data.</text>
</comment>
<evidence type="ECO:0000313" key="18">
    <source>
        <dbReference type="EMBL" id="KXG43941.1"/>
    </source>
</evidence>
<dbReference type="Proteomes" id="UP000070352">
    <property type="component" value="Unassembled WGS sequence"/>
</dbReference>
<evidence type="ECO:0000256" key="9">
    <source>
        <dbReference type="ARBA" id="ARBA00022984"/>
    </source>
</evidence>
<keyword evidence="11 17" id="KW-0472">Membrane</keyword>
<evidence type="ECO:0000256" key="11">
    <source>
        <dbReference type="ARBA" id="ARBA00023136"/>
    </source>
</evidence>
<comment type="subcellular location">
    <subcellularLocation>
        <location evidence="1 17">Cell membrane</location>
        <topology evidence="1 17">Multi-pass membrane protein</topology>
    </subcellularLocation>
</comment>
<comment type="catalytic activity">
    <reaction evidence="16 17">
        <text>di-trans,octa-cis-undecaprenyl diphosphate + H2O = di-trans,octa-cis-undecaprenyl phosphate + phosphate + H(+)</text>
        <dbReference type="Rhea" id="RHEA:28094"/>
        <dbReference type="ChEBI" id="CHEBI:15377"/>
        <dbReference type="ChEBI" id="CHEBI:15378"/>
        <dbReference type="ChEBI" id="CHEBI:43474"/>
        <dbReference type="ChEBI" id="CHEBI:58405"/>
        <dbReference type="ChEBI" id="CHEBI:60392"/>
        <dbReference type="EC" id="3.6.1.27"/>
    </reaction>
</comment>
<dbReference type="GO" id="GO:0005886">
    <property type="term" value="C:plasma membrane"/>
    <property type="evidence" value="ECO:0007669"/>
    <property type="project" value="UniProtKB-SubCell"/>
</dbReference>
<sequence>MEKYIVSIIQGIVEGLTEFLPVSSTGHLILTGELLGFTGNKAETFEIVIQLGAILAVAILYWRRVFGLLDWRKGFKAEGGLFAKGQLNLIHIFIAIFPAMLMGLLLHKVIKTYLFSSSTVLIGLVIGGLFMIYAEKRKTKETAIELDQITYKQAFLIGLSQILALWPGFSRSGATIAGGLLVGTNHKTAAEFSFIIAIPMMVAASGYDLLKSYQFLSVNDIGFFVVGFIVSFIVAWLAVVSFLKLLQKIKLTPFAIYRFILAALFWFFILRG</sequence>